<dbReference type="Proteomes" id="UP001165065">
    <property type="component" value="Unassembled WGS sequence"/>
</dbReference>
<dbReference type="OrthoDB" id="10321851at2759"/>
<dbReference type="EMBL" id="BRYA01001126">
    <property type="protein sequence ID" value="GMI39347.1"/>
    <property type="molecule type" value="Genomic_DNA"/>
</dbReference>
<name>A0A9W7GBS2_9STRA</name>
<dbReference type="AlphaFoldDB" id="A0A9W7GBS2"/>
<evidence type="ECO:0000313" key="1">
    <source>
        <dbReference type="EMBL" id="GMI39347.1"/>
    </source>
</evidence>
<gene>
    <name evidence="1" type="ORF">TrCOL_g9497</name>
</gene>
<keyword evidence="2" id="KW-1185">Reference proteome</keyword>
<sequence length="100" mass="11440">MKVVNEILGKLDDIHVKLVLNPVETSWEKHGEIAIKFLISDTDGETVEEDIIFVDDFQHNKRYGEMNARAKEIADVVEEYMLTRKRGDSGETVSTTDDEK</sequence>
<accession>A0A9W7GBS2</accession>
<comment type="caution">
    <text evidence="1">The sequence shown here is derived from an EMBL/GenBank/DDBJ whole genome shotgun (WGS) entry which is preliminary data.</text>
</comment>
<evidence type="ECO:0000313" key="2">
    <source>
        <dbReference type="Proteomes" id="UP001165065"/>
    </source>
</evidence>
<proteinExistence type="predicted"/>
<reference evidence="2" key="1">
    <citation type="journal article" date="2023" name="Commun. Biol.">
        <title>Genome analysis of Parmales, the sister group of diatoms, reveals the evolutionary specialization of diatoms from phago-mixotrophs to photoautotrophs.</title>
        <authorList>
            <person name="Ban H."/>
            <person name="Sato S."/>
            <person name="Yoshikawa S."/>
            <person name="Yamada K."/>
            <person name="Nakamura Y."/>
            <person name="Ichinomiya M."/>
            <person name="Sato N."/>
            <person name="Blanc-Mathieu R."/>
            <person name="Endo H."/>
            <person name="Kuwata A."/>
            <person name="Ogata H."/>
        </authorList>
    </citation>
    <scope>NUCLEOTIDE SEQUENCE [LARGE SCALE GENOMIC DNA]</scope>
</reference>
<organism evidence="1 2">
    <name type="scientific">Triparma columacea</name>
    <dbReference type="NCBI Taxonomy" id="722753"/>
    <lineage>
        <taxon>Eukaryota</taxon>
        <taxon>Sar</taxon>
        <taxon>Stramenopiles</taxon>
        <taxon>Ochrophyta</taxon>
        <taxon>Bolidophyceae</taxon>
        <taxon>Parmales</taxon>
        <taxon>Triparmaceae</taxon>
        <taxon>Triparma</taxon>
    </lineage>
</organism>
<protein>
    <submittedName>
        <fullName evidence="1">Uncharacterized protein</fullName>
    </submittedName>
</protein>